<dbReference type="PANTHER" id="PTHR44688:SF16">
    <property type="entry name" value="DNA-BINDING TRANSCRIPTIONAL ACTIVATOR DEVR_DOSR"/>
    <property type="match status" value="1"/>
</dbReference>
<dbReference type="GO" id="GO:0006355">
    <property type="term" value="P:regulation of DNA-templated transcription"/>
    <property type="evidence" value="ECO:0007669"/>
    <property type="project" value="InterPro"/>
</dbReference>
<dbReference type="SUPFAM" id="SSF75516">
    <property type="entry name" value="Pheromone-binding domain of LuxR-like quorum-sensing transcription factors"/>
    <property type="match status" value="1"/>
</dbReference>
<accession>Q5NX86</accession>
<dbReference type="SUPFAM" id="SSF46894">
    <property type="entry name" value="C-terminal effector domain of the bipartite response regulators"/>
    <property type="match status" value="1"/>
</dbReference>
<keyword evidence="5" id="KW-0614">Plasmid</keyword>
<keyword evidence="3" id="KW-0804">Transcription</keyword>
<dbReference type="Gene3D" id="3.30.450.80">
    <property type="entry name" value="Transcription factor LuxR-like, autoinducer-binding domain"/>
    <property type="match status" value="1"/>
</dbReference>
<evidence type="ECO:0000259" key="4">
    <source>
        <dbReference type="PROSITE" id="PS50043"/>
    </source>
</evidence>
<evidence type="ECO:0000313" key="5">
    <source>
        <dbReference type="EMBL" id="CAI10328.1"/>
    </source>
</evidence>
<dbReference type="InterPro" id="IPR036388">
    <property type="entry name" value="WH-like_DNA-bd_sf"/>
</dbReference>
<dbReference type="SMART" id="SM00421">
    <property type="entry name" value="HTH_LUXR"/>
    <property type="match status" value="1"/>
</dbReference>
<dbReference type="InterPro" id="IPR016032">
    <property type="entry name" value="Sig_transdc_resp-reg_C-effctor"/>
</dbReference>
<dbReference type="EMBL" id="CR555307">
    <property type="protein sequence ID" value="CAI10328.1"/>
    <property type="molecule type" value="Genomic_DNA"/>
</dbReference>
<name>Q5NX86_AROAE</name>
<keyword evidence="2" id="KW-0238">DNA-binding</keyword>
<sequence>MVSAALTVAGMRSWFLMIGTKDKDGLFGGASVLAMSSDATGWMPRYARNNWALVDPFVLHTQHSNTPILVPYDVDGESSGQKEFLKKLYGELFAYGVVVPIHLAQERLALLYAGNNQELSRKTIEEAVPIVAAIGQEAAIWLEAQREVEERNRVLPLTATELELLSLARRGFSTKDIAAMQKITTATVNNIFRRANEKLGTHSRQDAAITAERLGLYRAAMIQNASFL</sequence>
<keyword evidence="6" id="KW-1185">Reference proteome</keyword>
<dbReference type="Pfam" id="PF00196">
    <property type="entry name" value="GerE"/>
    <property type="match status" value="1"/>
</dbReference>
<dbReference type="GO" id="GO:0003677">
    <property type="term" value="F:DNA binding"/>
    <property type="evidence" value="ECO:0007669"/>
    <property type="project" value="UniProtKB-KW"/>
</dbReference>
<reference evidence="5 6" key="1">
    <citation type="journal article" date="2005" name="Arch. Microbiol.">
        <title>The genome sequence of an anaerobic aromatic-degrading denitrifying bacterium, strain EbN1.</title>
        <authorList>
            <person name="Rabus R."/>
            <person name="Kube M."/>
            <person name="Heider J."/>
            <person name="Beck A."/>
            <person name="Heitmann K."/>
            <person name="Widdel F."/>
            <person name="Reinhardt R."/>
        </authorList>
    </citation>
    <scope>NUCLEOTIDE SEQUENCE [LARGE SCALE GENOMIC DNA]</scope>
    <source>
        <strain evidence="5 6">EbN1</strain>
        <plasmid evidence="6">Plasmid pAzo1</plasmid>
    </source>
</reference>
<dbReference type="InterPro" id="IPR005143">
    <property type="entry name" value="TF_LuxR_autoind-bd_dom"/>
</dbReference>
<dbReference type="AlphaFoldDB" id="Q5NX86"/>
<proteinExistence type="predicted"/>
<evidence type="ECO:0000256" key="1">
    <source>
        <dbReference type="ARBA" id="ARBA00023015"/>
    </source>
</evidence>
<dbReference type="KEGG" id="eba:p1B112"/>
<dbReference type="CDD" id="cd06170">
    <property type="entry name" value="LuxR_C_like"/>
    <property type="match status" value="1"/>
</dbReference>
<dbReference type="Proteomes" id="UP000006552">
    <property type="component" value="Plasmid 1"/>
</dbReference>
<evidence type="ECO:0000256" key="3">
    <source>
        <dbReference type="ARBA" id="ARBA00023163"/>
    </source>
</evidence>
<dbReference type="PROSITE" id="PS50043">
    <property type="entry name" value="HTH_LUXR_2"/>
    <property type="match status" value="1"/>
</dbReference>
<dbReference type="Gene3D" id="1.10.10.10">
    <property type="entry name" value="Winged helix-like DNA-binding domain superfamily/Winged helix DNA-binding domain"/>
    <property type="match status" value="1"/>
</dbReference>
<gene>
    <name evidence="5" type="primary">lasR</name>
    <name evidence="5" type="ORF">p1B112</name>
</gene>
<geneLocation type="plasmid" evidence="6">
    <name>pAzo1</name>
</geneLocation>
<dbReference type="Pfam" id="PF03472">
    <property type="entry name" value="Autoind_bind"/>
    <property type="match status" value="1"/>
</dbReference>
<protein>
    <recommendedName>
        <fullName evidence="4">HTH luxR-type domain-containing protein</fullName>
    </recommendedName>
</protein>
<feature type="domain" description="HTH luxR-type" evidence="4">
    <location>
        <begin position="150"/>
        <end position="215"/>
    </location>
</feature>
<keyword evidence="1" id="KW-0805">Transcription regulation</keyword>
<evidence type="ECO:0000256" key="2">
    <source>
        <dbReference type="ARBA" id="ARBA00023125"/>
    </source>
</evidence>
<dbReference type="InterPro" id="IPR036693">
    <property type="entry name" value="TF_LuxR_autoind-bd_dom_sf"/>
</dbReference>
<organism evidence="5 6">
    <name type="scientific">Aromatoleum aromaticum (strain DSM 19018 / LMG 30748 / EbN1)</name>
    <name type="common">Azoarcus sp. (strain EbN1)</name>
    <dbReference type="NCBI Taxonomy" id="76114"/>
    <lineage>
        <taxon>Bacteria</taxon>
        <taxon>Pseudomonadati</taxon>
        <taxon>Pseudomonadota</taxon>
        <taxon>Betaproteobacteria</taxon>
        <taxon>Rhodocyclales</taxon>
        <taxon>Rhodocyclaceae</taxon>
        <taxon>Aromatoleum</taxon>
    </lineage>
</organism>
<evidence type="ECO:0000313" key="6">
    <source>
        <dbReference type="Proteomes" id="UP000006552"/>
    </source>
</evidence>
<dbReference type="PANTHER" id="PTHR44688">
    <property type="entry name" value="DNA-BINDING TRANSCRIPTIONAL ACTIVATOR DEVR_DOSR"/>
    <property type="match status" value="1"/>
</dbReference>
<dbReference type="InterPro" id="IPR000792">
    <property type="entry name" value="Tscrpt_reg_LuxR_C"/>
</dbReference>
<dbReference type="HOGENOM" id="CLU_1212779_0_0_4"/>